<evidence type="ECO:0000313" key="2">
    <source>
        <dbReference type="Proteomes" id="UP000886998"/>
    </source>
</evidence>
<reference evidence="1" key="1">
    <citation type="submission" date="2020-08" db="EMBL/GenBank/DDBJ databases">
        <title>Multicomponent nature underlies the extraordinary mechanical properties of spider dragline silk.</title>
        <authorList>
            <person name="Kono N."/>
            <person name="Nakamura H."/>
            <person name="Mori M."/>
            <person name="Yoshida Y."/>
            <person name="Ohtoshi R."/>
            <person name="Malay A.D."/>
            <person name="Moran D.A.P."/>
            <person name="Tomita M."/>
            <person name="Numata K."/>
            <person name="Arakawa K."/>
        </authorList>
    </citation>
    <scope>NUCLEOTIDE SEQUENCE</scope>
</reference>
<name>A0A8X6XV29_9ARAC</name>
<comment type="caution">
    <text evidence="1">The sequence shown here is derived from an EMBL/GenBank/DDBJ whole genome shotgun (WGS) entry which is preliminary data.</text>
</comment>
<keyword evidence="2" id="KW-1185">Reference proteome</keyword>
<proteinExistence type="predicted"/>
<dbReference type="Proteomes" id="UP000886998">
    <property type="component" value="Unassembled WGS sequence"/>
</dbReference>
<dbReference type="EMBL" id="BMAV01012471">
    <property type="protein sequence ID" value="GFY59170.1"/>
    <property type="molecule type" value="Genomic_DNA"/>
</dbReference>
<sequence length="185" mass="20217">MAFYQSGYQNQSMKDGLPFHHQNVCLSTKYNYPQAMAQHAIAVNTANSPSLHSAMAQMPTLQAMNSVNQAFSASGLDSSLGNTNVAYHHSYGCLGLPGSGNGNSVVEHRFVGHVGHQCPSTGEPKEYIVLEVQKESRSWNNSFTHINAATEVPVETLKSDLNVSRHLHHIFLSSTSLTKENKYLG</sequence>
<dbReference type="OrthoDB" id="273070at2759"/>
<evidence type="ECO:0000313" key="1">
    <source>
        <dbReference type="EMBL" id="GFY59170.1"/>
    </source>
</evidence>
<organism evidence="1 2">
    <name type="scientific">Trichonephila inaurata madagascariensis</name>
    <dbReference type="NCBI Taxonomy" id="2747483"/>
    <lineage>
        <taxon>Eukaryota</taxon>
        <taxon>Metazoa</taxon>
        <taxon>Ecdysozoa</taxon>
        <taxon>Arthropoda</taxon>
        <taxon>Chelicerata</taxon>
        <taxon>Arachnida</taxon>
        <taxon>Araneae</taxon>
        <taxon>Araneomorphae</taxon>
        <taxon>Entelegynae</taxon>
        <taxon>Araneoidea</taxon>
        <taxon>Nephilidae</taxon>
        <taxon>Trichonephila</taxon>
        <taxon>Trichonephila inaurata</taxon>
    </lineage>
</organism>
<dbReference type="AlphaFoldDB" id="A0A8X6XV29"/>
<gene>
    <name evidence="1" type="primary">Hmgb3</name>
    <name evidence="1" type="ORF">TNIN_117211</name>
</gene>
<accession>A0A8X6XV29</accession>
<protein>
    <submittedName>
        <fullName evidence="1">High mobility group protein B3</fullName>
    </submittedName>
</protein>